<dbReference type="CDD" id="cd05233">
    <property type="entry name" value="SDR_c"/>
    <property type="match status" value="1"/>
</dbReference>
<dbReference type="Pfam" id="PF00106">
    <property type="entry name" value="adh_short"/>
    <property type="match status" value="1"/>
</dbReference>
<evidence type="ECO:0000259" key="5">
    <source>
        <dbReference type="SMART" id="SM00822"/>
    </source>
</evidence>
<name>A0ABP0ATS0_9PEZI</name>
<gene>
    <name evidence="6" type="ORF">SEUCBS140593_000908</name>
</gene>
<dbReference type="EMBL" id="CAWUHD010000005">
    <property type="protein sequence ID" value="CAK7210669.1"/>
    <property type="molecule type" value="Genomic_DNA"/>
</dbReference>
<dbReference type="InterPro" id="IPR036291">
    <property type="entry name" value="NAD(P)-bd_dom_sf"/>
</dbReference>
<dbReference type="PROSITE" id="PS00061">
    <property type="entry name" value="ADH_SHORT"/>
    <property type="match status" value="1"/>
</dbReference>
<evidence type="ECO:0000256" key="3">
    <source>
        <dbReference type="ARBA" id="ARBA00023002"/>
    </source>
</evidence>
<dbReference type="Proteomes" id="UP001642482">
    <property type="component" value="Unassembled WGS sequence"/>
</dbReference>
<evidence type="ECO:0000313" key="7">
    <source>
        <dbReference type="Proteomes" id="UP001642482"/>
    </source>
</evidence>
<keyword evidence="7" id="KW-1185">Reference proteome</keyword>
<comment type="similarity">
    <text evidence="1 4">Belongs to the short-chain dehydrogenases/reductases (SDR) family.</text>
</comment>
<keyword evidence="2" id="KW-0521">NADP</keyword>
<feature type="domain" description="Ketoreductase" evidence="5">
    <location>
        <begin position="45"/>
        <end position="244"/>
    </location>
</feature>
<dbReference type="InterPro" id="IPR057326">
    <property type="entry name" value="KR_dom"/>
</dbReference>
<evidence type="ECO:0000256" key="4">
    <source>
        <dbReference type="RuleBase" id="RU000363"/>
    </source>
</evidence>
<dbReference type="PRINTS" id="PR00081">
    <property type="entry name" value="GDHRDH"/>
</dbReference>
<sequence>MLAVDDPLIPQFHKDNAHSGVTVTEHSHHDTYEAINPRKLDLAGKSVFITGASRGIGRSLAVAYTQAGVAFLALAARGSMDDTVVAIKEAAAGVNRPVPTLLPLKVDASDPASVAAAADAAKAALNGRPLDILVNNAGVLEPNVVVHKSDPSDWWYTFEINLKGVYLVSRAIIPLLLGDASAPRGDRTIVNLTSIGGILVMHGMSAYNTSKLAVCRLTEFLAHEYQDEGLTTFVVHPGGVVSDMSMSLPKELHHAVTDTAELVSDSIVYLTRSPQTWLTGRYVSVQWDLPELEARRNEIVSKDLLKNKLIV</sequence>
<reference evidence="6 7" key="1">
    <citation type="submission" date="2024-01" db="EMBL/GenBank/DDBJ databases">
        <authorList>
            <person name="Allen C."/>
            <person name="Tagirdzhanova G."/>
        </authorList>
    </citation>
    <scope>NUCLEOTIDE SEQUENCE [LARGE SCALE GENOMIC DNA]</scope>
</reference>
<evidence type="ECO:0000256" key="2">
    <source>
        <dbReference type="ARBA" id="ARBA00022857"/>
    </source>
</evidence>
<evidence type="ECO:0000313" key="6">
    <source>
        <dbReference type="EMBL" id="CAK7210669.1"/>
    </source>
</evidence>
<dbReference type="Gene3D" id="3.40.50.720">
    <property type="entry name" value="NAD(P)-binding Rossmann-like Domain"/>
    <property type="match status" value="1"/>
</dbReference>
<protein>
    <recommendedName>
        <fullName evidence="5">Ketoreductase domain-containing protein</fullName>
    </recommendedName>
</protein>
<dbReference type="PRINTS" id="PR00080">
    <property type="entry name" value="SDRFAMILY"/>
</dbReference>
<organism evidence="6 7">
    <name type="scientific">Sporothrix eucalyptigena</name>
    <dbReference type="NCBI Taxonomy" id="1812306"/>
    <lineage>
        <taxon>Eukaryota</taxon>
        <taxon>Fungi</taxon>
        <taxon>Dikarya</taxon>
        <taxon>Ascomycota</taxon>
        <taxon>Pezizomycotina</taxon>
        <taxon>Sordariomycetes</taxon>
        <taxon>Sordariomycetidae</taxon>
        <taxon>Ophiostomatales</taxon>
        <taxon>Ophiostomataceae</taxon>
        <taxon>Sporothrix</taxon>
    </lineage>
</organism>
<dbReference type="PANTHER" id="PTHR42760:SF37">
    <property type="entry name" value="CLAVALDEHYDE DEHYDROGENASE"/>
    <property type="match status" value="1"/>
</dbReference>
<dbReference type="SMART" id="SM00822">
    <property type="entry name" value="PKS_KR"/>
    <property type="match status" value="1"/>
</dbReference>
<dbReference type="InterPro" id="IPR002347">
    <property type="entry name" value="SDR_fam"/>
</dbReference>
<keyword evidence="3" id="KW-0560">Oxidoreductase</keyword>
<dbReference type="SUPFAM" id="SSF51735">
    <property type="entry name" value="NAD(P)-binding Rossmann-fold domains"/>
    <property type="match status" value="1"/>
</dbReference>
<dbReference type="InterPro" id="IPR020904">
    <property type="entry name" value="Sc_DH/Rdtase_CS"/>
</dbReference>
<comment type="caution">
    <text evidence="6">The sequence shown here is derived from an EMBL/GenBank/DDBJ whole genome shotgun (WGS) entry which is preliminary data.</text>
</comment>
<accession>A0ABP0ATS0</accession>
<dbReference type="PANTHER" id="PTHR42760">
    <property type="entry name" value="SHORT-CHAIN DEHYDROGENASES/REDUCTASES FAMILY MEMBER"/>
    <property type="match status" value="1"/>
</dbReference>
<evidence type="ECO:0000256" key="1">
    <source>
        <dbReference type="ARBA" id="ARBA00006484"/>
    </source>
</evidence>
<proteinExistence type="inferred from homology"/>